<evidence type="ECO:0000256" key="4">
    <source>
        <dbReference type="ARBA" id="ARBA00022927"/>
    </source>
</evidence>
<dbReference type="GO" id="GO:0000813">
    <property type="term" value="C:ESCRT I complex"/>
    <property type="evidence" value="ECO:0007669"/>
    <property type="project" value="UniProtKB-UniRule"/>
</dbReference>
<dbReference type="Gene3D" id="1.20.120.1130">
    <property type="match status" value="1"/>
</dbReference>
<dbReference type="GO" id="GO:0043328">
    <property type="term" value="P:protein transport to vacuole involved in ubiquitin-dependent protein catabolic process via the multivesicular body sorting pathway"/>
    <property type="evidence" value="ECO:0007669"/>
    <property type="project" value="TreeGrafter"/>
</dbReference>
<organism evidence="9 10">
    <name type="scientific">Drechslerella dactyloides</name>
    <name type="common">Nematode-trapping fungus</name>
    <name type="synonym">Arthrobotrys dactyloides</name>
    <dbReference type="NCBI Taxonomy" id="74499"/>
    <lineage>
        <taxon>Eukaryota</taxon>
        <taxon>Fungi</taxon>
        <taxon>Dikarya</taxon>
        <taxon>Ascomycota</taxon>
        <taxon>Pezizomycotina</taxon>
        <taxon>Orbiliomycetes</taxon>
        <taxon>Orbiliales</taxon>
        <taxon>Orbiliaceae</taxon>
        <taxon>Drechslerella</taxon>
    </lineage>
</organism>
<evidence type="ECO:0000256" key="3">
    <source>
        <dbReference type="ARBA" id="ARBA00022753"/>
    </source>
</evidence>
<protein>
    <recommendedName>
        <fullName evidence="5">Vacuolar protein sorting-associated protein 28</fullName>
    </recommendedName>
    <alternativeName>
        <fullName evidence="5">ESCRT-I complex subunit VPS28</fullName>
    </alternativeName>
</protein>
<keyword evidence="2 5" id="KW-0813">Transport</keyword>
<feature type="domain" description="VPS28 C-terminal" evidence="7">
    <location>
        <begin position="165"/>
        <end position="259"/>
    </location>
</feature>
<proteinExistence type="inferred from homology"/>
<dbReference type="FunFam" id="1.20.1440.200:FF:000003">
    <property type="entry name" value="Vacuolar protein sorting-associated protein 28"/>
    <property type="match status" value="1"/>
</dbReference>
<dbReference type="InterPro" id="IPR017898">
    <property type="entry name" value="VPS28_N"/>
</dbReference>
<keyword evidence="3 5" id="KW-0967">Endosome</keyword>
<keyword evidence="4 5" id="KW-0653">Protein transport</keyword>
<accession>A0AAD6J806</accession>
<dbReference type="Gene3D" id="1.20.1440.200">
    <property type="match status" value="1"/>
</dbReference>
<dbReference type="FunFam" id="1.20.120.1130:FF:000001">
    <property type="entry name" value="Vacuolar protein sorting-associated protein 28 homolog"/>
    <property type="match status" value="1"/>
</dbReference>
<dbReference type="InterPro" id="IPR037202">
    <property type="entry name" value="ESCRT_assembly_dom"/>
</dbReference>
<dbReference type="PIRSF" id="PIRSF017535">
    <property type="entry name" value="VPS28"/>
    <property type="match status" value="1"/>
</dbReference>
<dbReference type="PANTHER" id="PTHR12937:SF0">
    <property type="entry name" value="VACUOLAR PROTEIN SORTING-ASSOCIATED PROTEIN 28 HOMOLOG"/>
    <property type="match status" value="1"/>
</dbReference>
<comment type="function">
    <text evidence="5">Component of the ESCRT-I complex (endosomal sorting complex required for transport I), a regulator of vesicular trafficking process.</text>
</comment>
<evidence type="ECO:0000256" key="1">
    <source>
        <dbReference type="ARBA" id="ARBA00004633"/>
    </source>
</evidence>
<feature type="domain" description="VPS28 N-terminal" evidence="8">
    <location>
        <begin position="21"/>
        <end position="129"/>
    </location>
</feature>
<comment type="similarity">
    <text evidence="5 6">Belongs to the VPS28 family.</text>
</comment>
<evidence type="ECO:0000259" key="8">
    <source>
        <dbReference type="PROSITE" id="PS51313"/>
    </source>
</evidence>
<evidence type="ECO:0000256" key="5">
    <source>
        <dbReference type="PIRNR" id="PIRNR017535"/>
    </source>
</evidence>
<name>A0AAD6J806_DREDA</name>
<comment type="caution">
    <text evidence="9">The sequence shown here is derived from an EMBL/GenBank/DDBJ whole genome shotgun (WGS) entry which is preliminary data.</text>
</comment>
<dbReference type="EMBL" id="JAQGDS010000001">
    <property type="protein sequence ID" value="KAJ6264492.1"/>
    <property type="molecule type" value="Genomic_DNA"/>
</dbReference>
<sequence>MNNPQYHQAYAPSPAFVPTPNLSSSISLDEEVKLYTTTAQRSLHESLADLFSIIVALDFLEKAFVRDSIKEHEYTPTCFRLLGQYKTILSNDEVSKAFVDLETFKKEYDIEYPAATSRLKIGVPATSEHPSRGGAADHQHHQGNMPKNGINAILGQPQHAPFAGPSAKAVAECTQNFMTFMDALSLDFKAKDQLHPLLSEVMSSLNNVSNGDFEGRGNLVHWLIKLNSMKATEEMDQEDARQMAFDVDNAYQAFFRTLQ</sequence>
<dbReference type="InterPro" id="IPR007143">
    <property type="entry name" value="Vps28"/>
</dbReference>
<dbReference type="Pfam" id="PF03997">
    <property type="entry name" value="VPS28"/>
    <property type="match status" value="1"/>
</dbReference>
<dbReference type="GO" id="GO:0044877">
    <property type="term" value="F:protein-containing complex binding"/>
    <property type="evidence" value="ECO:0007669"/>
    <property type="project" value="TreeGrafter"/>
</dbReference>
<keyword evidence="10" id="KW-1185">Reference proteome</keyword>
<dbReference type="PROSITE" id="PS51310">
    <property type="entry name" value="VPS28_C"/>
    <property type="match status" value="1"/>
</dbReference>
<comment type="subcellular location">
    <subcellularLocation>
        <location evidence="1">Late endosome membrane</location>
        <topology evidence="1">Peripheral membrane protein</topology>
    </subcellularLocation>
</comment>
<evidence type="ECO:0000313" key="9">
    <source>
        <dbReference type="EMBL" id="KAJ6264492.1"/>
    </source>
</evidence>
<dbReference type="PROSITE" id="PS51313">
    <property type="entry name" value="VPS28_N"/>
    <property type="match status" value="1"/>
</dbReference>
<dbReference type="SUPFAM" id="SSF140111">
    <property type="entry name" value="Endosomal sorting complex assembly domain"/>
    <property type="match status" value="1"/>
</dbReference>
<evidence type="ECO:0000256" key="2">
    <source>
        <dbReference type="ARBA" id="ARBA00022448"/>
    </source>
</evidence>
<dbReference type="InterPro" id="IPR017899">
    <property type="entry name" value="VPS28_C"/>
</dbReference>
<gene>
    <name evidence="9" type="ORF">Dda_0639</name>
</gene>
<evidence type="ECO:0000313" key="10">
    <source>
        <dbReference type="Proteomes" id="UP001221413"/>
    </source>
</evidence>
<dbReference type="PANTHER" id="PTHR12937">
    <property type="entry name" value="VACUOLAR PROTEIN SORTING 28, ISOFORM 2 VPS28"/>
    <property type="match status" value="1"/>
</dbReference>
<dbReference type="Proteomes" id="UP001221413">
    <property type="component" value="Unassembled WGS sequence"/>
</dbReference>
<evidence type="ECO:0000256" key="6">
    <source>
        <dbReference type="PROSITE-ProRule" id="PRU00642"/>
    </source>
</evidence>
<dbReference type="InterPro" id="IPR037206">
    <property type="entry name" value="VPS28_C_sf"/>
</dbReference>
<evidence type="ECO:0000259" key="7">
    <source>
        <dbReference type="PROSITE" id="PS51310"/>
    </source>
</evidence>
<dbReference type="SUPFAM" id="SSF140427">
    <property type="entry name" value="VPS28 C-terminal domain-like"/>
    <property type="match status" value="1"/>
</dbReference>
<dbReference type="InterPro" id="IPR038358">
    <property type="entry name" value="VPS28_N_sf"/>
</dbReference>
<reference evidence="9" key="1">
    <citation type="submission" date="2023-01" db="EMBL/GenBank/DDBJ databases">
        <title>The chitinases involved in constricting ring structure development in the nematode-trapping fungus Drechslerella dactyloides.</title>
        <authorList>
            <person name="Wang R."/>
            <person name="Zhang L."/>
            <person name="Tang P."/>
            <person name="Li S."/>
            <person name="Liang L."/>
        </authorList>
    </citation>
    <scope>NUCLEOTIDE SEQUENCE</scope>
    <source>
        <strain evidence="9">YMF1.00031</strain>
    </source>
</reference>
<dbReference type="GO" id="GO:0031902">
    <property type="term" value="C:late endosome membrane"/>
    <property type="evidence" value="ECO:0007669"/>
    <property type="project" value="UniProtKB-SubCell"/>
</dbReference>
<dbReference type="AlphaFoldDB" id="A0AAD6J806"/>